<protein>
    <submittedName>
        <fullName evidence="1">Uncharacterized protein</fullName>
    </submittedName>
</protein>
<gene>
    <name evidence="1" type="ORF">D6C00_02305</name>
</gene>
<proteinExistence type="predicted"/>
<accession>A0A426QGQ2</accession>
<dbReference type="AlphaFoldDB" id="A0A426QGQ2"/>
<dbReference type="Proteomes" id="UP000287798">
    <property type="component" value="Unassembled WGS sequence"/>
</dbReference>
<sequence length="73" mass="8513">MFQIQVEQEEKFVSLSVQAMQENKSDIPLQILERRSNEKLCMLELQCYGTQEPMVQGLIFGECLKRMEQESNG</sequence>
<evidence type="ECO:0000313" key="2">
    <source>
        <dbReference type="Proteomes" id="UP000287798"/>
    </source>
</evidence>
<evidence type="ECO:0000313" key="1">
    <source>
        <dbReference type="EMBL" id="RRQ20913.1"/>
    </source>
</evidence>
<keyword evidence="2" id="KW-1185">Reference proteome</keyword>
<organism evidence="1 2">
    <name type="scientific">Thiohalobacter thiocyanaticus</name>
    <dbReference type="NCBI Taxonomy" id="585455"/>
    <lineage>
        <taxon>Bacteria</taxon>
        <taxon>Pseudomonadati</taxon>
        <taxon>Pseudomonadota</taxon>
        <taxon>Gammaproteobacteria</taxon>
        <taxon>Thiohalobacterales</taxon>
        <taxon>Thiohalobacteraceae</taxon>
        <taxon>Thiohalobacter</taxon>
    </lineage>
</organism>
<comment type="caution">
    <text evidence="1">The sequence shown here is derived from an EMBL/GenBank/DDBJ whole genome shotgun (WGS) entry which is preliminary data.</text>
</comment>
<reference evidence="1 2" key="1">
    <citation type="journal article" date="2010" name="Int. J. Syst. Evol. Microbiol.">
        <title>Thiohalobacter thiocyanaticus gen. nov., sp. nov., a moderately halophilic, sulfur-oxidizing gammaproteobacterium from hypersaline lakes, that utilizes thiocyanate.</title>
        <authorList>
            <person name="Sorokin D.Y."/>
            <person name="Kovaleva O.L."/>
            <person name="Tourova T.P."/>
            <person name="Muyzer G."/>
        </authorList>
    </citation>
    <scope>NUCLEOTIDE SEQUENCE [LARGE SCALE GENOMIC DNA]</scope>
    <source>
        <strain evidence="1 2">Hrh1</strain>
    </source>
</reference>
<name>A0A426QGQ2_9GAMM</name>
<dbReference type="EMBL" id="QZMU01000001">
    <property type="protein sequence ID" value="RRQ20913.1"/>
    <property type="molecule type" value="Genomic_DNA"/>
</dbReference>